<dbReference type="PANTHER" id="PTHR21503">
    <property type="entry name" value="F-BOX-CONTAINING HYPOTHETICAL PROTEIN C.ELEGANS"/>
    <property type="match status" value="1"/>
</dbReference>
<feature type="domain" description="F-box" evidence="1">
    <location>
        <begin position="2"/>
        <end position="50"/>
    </location>
</feature>
<sequence length="300" mass="35487">MPIALLKFPTDLLGDVFKLCNPFELYKLSKCSKRTQKSIKSDRTKSWKIEFSDRNEVIIWADRWEYHFNNSDNPSSYFKTFYFKEHMITMYVQFPNGKSFDMFVYLLETFGIRIVEKLEYREYLNSYLDDFSRVAKVSIERNLEIENLSIRGVLEGKAVANFMPVINQMNITKTFVCLQEFPQNFHYQLTTFPSEIRIYSSFWLDINQLLNCTSSRIELSDSMLSNKDLDVFFEKWKQIGTFPNLRHLVIRSKQIDDKSPGVWYGADRNPVQVIKDDGTVGTLTLEMLKWPTLKFRVYAD</sequence>
<proteinExistence type="predicted"/>
<evidence type="ECO:0000313" key="2">
    <source>
        <dbReference type="EMBL" id="PIC54423.1"/>
    </source>
</evidence>
<accession>A0A2G5VRK3</accession>
<dbReference type="PROSITE" id="PS50181">
    <property type="entry name" value="FBOX"/>
    <property type="match status" value="1"/>
</dbReference>
<dbReference type="Pfam" id="PF07735">
    <property type="entry name" value="FBA_2"/>
    <property type="match status" value="1"/>
</dbReference>
<protein>
    <recommendedName>
        <fullName evidence="1">F-box domain-containing protein</fullName>
    </recommendedName>
</protein>
<dbReference type="InterPro" id="IPR012885">
    <property type="entry name" value="F-box_Sdz-33"/>
</dbReference>
<comment type="caution">
    <text evidence="2">The sequence shown here is derived from an EMBL/GenBank/DDBJ whole genome shotgun (WGS) entry which is preliminary data.</text>
</comment>
<gene>
    <name evidence="2" type="primary">Cnig_chr_I.g3683</name>
    <name evidence="2" type="ORF">B9Z55_003683</name>
</gene>
<dbReference type="Proteomes" id="UP000230233">
    <property type="component" value="Chromosome I"/>
</dbReference>
<dbReference type="Pfam" id="PF00646">
    <property type="entry name" value="F-box"/>
    <property type="match status" value="1"/>
</dbReference>
<dbReference type="InterPro" id="IPR001810">
    <property type="entry name" value="F-box_dom"/>
</dbReference>
<reference evidence="3" key="1">
    <citation type="submission" date="2017-10" db="EMBL/GenBank/DDBJ databases">
        <title>Rapid genome shrinkage in a self-fertile nematode reveals novel sperm competition proteins.</title>
        <authorList>
            <person name="Yin D."/>
            <person name="Schwarz E.M."/>
            <person name="Thomas C.G."/>
            <person name="Felde R.L."/>
            <person name="Korf I.F."/>
            <person name="Cutter A.D."/>
            <person name="Schartner C.M."/>
            <person name="Ralston E.J."/>
            <person name="Meyer B.J."/>
            <person name="Haag E.S."/>
        </authorList>
    </citation>
    <scope>NUCLEOTIDE SEQUENCE [LARGE SCALE GENOMIC DNA]</scope>
    <source>
        <strain evidence="3">JU1422</strain>
    </source>
</reference>
<dbReference type="EMBL" id="PDUG01000001">
    <property type="protein sequence ID" value="PIC54423.1"/>
    <property type="molecule type" value="Genomic_DNA"/>
</dbReference>
<evidence type="ECO:0000313" key="3">
    <source>
        <dbReference type="Proteomes" id="UP000230233"/>
    </source>
</evidence>
<organism evidence="2 3">
    <name type="scientific">Caenorhabditis nigoni</name>
    <dbReference type="NCBI Taxonomy" id="1611254"/>
    <lineage>
        <taxon>Eukaryota</taxon>
        <taxon>Metazoa</taxon>
        <taxon>Ecdysozoa</taxon>
        <taxon>Nematoda</taxon>
        <taxon>Chromadorea</taxon>
        <taxon>Rhabditida</taxon>
        <taxon>Rhabditina</taxon>
        <taxon>Rhabditomorpha</taxon>
        <taxon>Rhabditoidea</taxon>
        <taxon>Rhabditidae</taxon>
        <taxon>Peloderinae</taxon>
        <taxon>Caenorhabditis</taxon>
    </lineage>
</organism>
<evidence type="ECO:0000259" key="1">
    <source>
        <dbReference type="PROSITE" id="PS50181"/>
    </source>
</evidence>
<keyword evidence="3" id="KW-1185">Reference proteome</keyword>
<dbReference type="AlphaFoldDB" id="A0A2G5VRK3"/>
<dbReference type="PANTHER" id="PTHR21503:SF52">
    <property type="entry name" value="F-BOX DOMAIN-CONTAINING PROTEIN"/>
    <property type="match status" value="1"/>
</dbReference>
<name>A0A2G5VRK3_9PELO</name>